<keyword evidence="4" id="KW-1185">Reference proteome</keyword>
<name>A0A4Q7ZRP4_9ACTN</name>
<proteinExistence type="predicted"/>
<dbReference type="InterPro" id="IPR050248">
    <property type="entry name" value="Polysacc_deacetylase_ArnD"/>
</dbReference>
<dbReference type="Gene3D" id="3.20.20.370">
    <property type="entry name" value="Glycoside hydrolase/deacetylase"/>
    <property type="match status" value="1"/>
</dbReference>
<dbReference type="GO" id="GO:0016810">
    <property type="term" value="F:hydrolase activity, acting on carbon-nitrogen (but not peptide) bonds"/>
    <property type="evidence" value="ECO:0007669"/>
    <property type="project" value="InterPro"/>
</dbReference>
<dbReference type="AlphaFoldDB" id="A0A4Q7ZRP4"/>
<protein>
    <submittedName>
        <fullName evidence="3">Peptidoglycan/xylan/chitin deacetylase (PgdA/CDA1 family)</fullName>
    </submittedName>
</protein>
<dbReference type="EMBL" id="SHKY01000001">
    <property type="protein sequence ID" value="RZU53165.1"/>
    <property type="molecule type" value="Genomic_DNA"/>
</dbReference>
<feature type="domain" description="NodB homology" evidence="2">
    <location>
        <begin position="54"/>
        <end position="234"/>
    </location>
</feature>
<feature type="signal peptide" evidence="1">
    <location>
        <begin position="1"/>
        <end position="17"/>
    </location>
</feature>
<organism evidence="3 4">
    <name type="scientific">Krasilnikovia cinnamomea</name>
    <dbReference type="NCBI Taxonomy" id="349313"/>
    <lineage>
        <taxon>Bacteria</taxon>
        <taxon>Bacillati</taxon>
        <taxon>Actinomycetota</taxon>
        <taxon>Actinomycetes</taxon>
        <taxon>Micromonosporales</taxon>
        <taxon>Micromonosporaceae</taxon>
        <taxon>Krasilnikovia</taxon>
    </lineage>
</organism>
<dbReference type="InterPro" id="IPR011330">
    <property type="entry name" value="Glyco_hydro/deAcase_b/a-brl"/>
</dbReference>
<dbReference type="SUPFAM" id="SSF88713">
    <property type="entry name" value="Glycoside hydrolase/deacetylase"/>
    <property type="match status" value="1"/>
</dbReference>
<dbReference type="Proteomes" id="UP000292564">
    <property type="component" value="Unassembled WGS sequence"/>
</dbReference>
<evidence type="ECO:0000259" key="2">
    <source>
        <dbReference type="PROSITE" id="PS51677"/>
    </source>
</evidence>
<evidence type="ECO:0000313" key="3">
    <source>
        <dbReference type="EMBL" id="RZU53165.1"/>
    </source>
</evidence>
<keyword evidence="1" id="KW-0732">Signal</keyword>
<dbReference type="Pfam" id="PF01522">
    <property type="entry name" value="Polysacc_deac_1"/>
    <property type="match status" value="1"/>
</dbReference>
<gene>
    <name evidence="3" type="ORF">EV385_5051</name>
</gene>
<dbReference type="InterPro" id="IPR002509">
    <property type="entry name" value="NODB_dom"/>
</dbReference>
<dbReference type="RefSeq" id="WP_242625352.1">
    <property type="nucleotide sequence ID" value="NZ_SHKY01000001.1"/>
</dbReference>
<dbReference type="PROSITE" id="PS51677">
    <property type="entry name" value="NODB"/>
    <property type="match status" value="1"/>
</dbReference>
<reference evidence="3 4" key="1">
    <citation type="submission" date="2019-02" db="EMBL/GenBank/DDBJ databases">
        <title>Sequencing the genomes of 1000 actinobacteria strains.</title>
        <authorList>
            <person name="Klenk H.-P."/>
        </authorList>
    </citation>
    <scope>NUCLEOTIDE SEQUENCE [LARGE SCALE GENOMIC DNA]</scope>
    <source>
        <strain evidence="3 4">DSM 45162</strain>
    </source>
</reference>
<dbReference type="GO" id="GO:0005975">
    <property type="term" value="P:carbohydrate metabolic process"/>
    <property type="evidence" value="ECO:0007669"/>
    <property type="project" value="InterPro"/>
</dbReference>
<dbReference type="CDD" id="cd10917">
    <property type="entry name" value="CE4_NodB_like_6s_7s"/>
    <property type="match status" value="1"/>
</dbReference>
<evidence type="ECO:0000313" key="4">
    <source>
        <dbReference type="Proteomes" id="UP000292564"/>
    </source>
</evidence>
<dbReference type="PANTHER" id="PTHR10587">
    <property type="entry name" value="GLYCOSYL TRANSFERASE-RELATED"/>
    <property type="match status" value="1"/>
</dbReference>
<feature type="chain" id="PRO_5020251804" evidence="1">
    <location>
        <begin position="18"/>
        <end position="236"/>
    </location>
</feature>
<accession>A0A4Q7ZRP4</accession>
<evidence type="ECO:0000256" key="1">
    <source>
        <dbReference type="SAM" id="SignalP"/>
    </source>
</evidence>
<sequence length="236" mass="25482">MLALLMTLAMLVPGATAVPPGPAALTGASRRAVIPAPVTAAPVTTAPATAAARKTIALTFDDGPHPRYTPQVLNLLRKYHVKATFCIVGDNAARYPALVRRIRAEGHRLCNHTRNHANMTRLSNSAARKQITTAQRQIRAAAGVSPTVFRFPYGASNARVRAVVRDCGLRNLRWTVDTKDWERPAARTITARVLRGARPGAVVLMHDGGGNRSRTVASLDSTIRQLKHKGYTFVLG</sequence>
<comment type="caution">
    <text evidence="3">The sequence shown here is derived from an EMBL/GenBank/DDBJ whole genome shotgun (WGS) entry which is preliminary data.</text>
</comment>